<sequence length="42" mass="5130">MYQVHSLWQVRDFLAAFWDIQEALLSGQRLFILPEWRAKPLR</sequence>
<accession>A0A830ZSU2</accession>
<comment type="caution">
    <text evidence="1">The sequence shown here is derived from an EMBL/GenBank/DDBJ whole genome shotgun (WGS) entry which is preliminary data.</text>
</comment>
<dbReference type="EMBL" id="CAPB01000014">
    <property type="protein sequence ID" value="CCO93677.1"/>
    <property type="molecule type" value="Genomic_DNA"/>
</dbReference>
<organism evidence="1 2">
    <name type="scientific">Erwinia amylovora NBRC 12687 = CFBP 1232</name>
    <dbReference type="NCBI Taxonomy" id="1219359"/>
    <lineage>
        <taxon>Bacteria</taxon>
        <taxon>Pseudomonadati</taxon>
        <taxon>Pseudomonadota</taxon>
        <taxon>Gammaproteobacteria</taxon>
        <taxon>Enterobacterales</taxon>
        <taxon>Erwiniaceae</taxon>
        <taxon>Erwinia</taxon>
    </lineage>
</organism>
<evidence type="ECO:0000313" key="1">
    <source>
        <dbReference type="EMBL" id="CCO93677.1"/>
    </source>
</evidence>
<dbReference type="Proteomes" id="UP000013111">
    <property type="component" value="Unassembled WGS sequence"/>
</dbReference>
<dbReference type="AlphaFoldDB" id="A0A830ZSU2"/>
<reference evidence="1 2" key="2">
    <citation type="submission" date="2013-04" db="EMBL/GenBank/DDBJ databases">
        <title>Comparative genomics of 12 strains of Erwinia amylovora identifies a pan-genome with a large conserved core and provides insights into host specificity.</title>
        <authorList>
            <person name="Mann R.A."/>
            <person name="Smits T.H.M."/>
            <person name="Buehlmann A."/>
            <person name="Blom J."/>
            <person name="Goesmann A."/>
            <person name="Frey J.E."/>
            <person name="Plummer K.M."/>
            <person name="Beer S.V."/>
            <person name="Luck J."/>
            <person name="Duffy B."/>
            <person name="Rodoni B."/>
        </authorList>
    </citation>
    <scope>NUCLEOTIDE SEQUENCE [LARGE SCALE GENOMIC DNA]</scope>
    <source>
        <strain evidence="2">CFBP 1232</strain>
    </source>
</reference>
<gene>
    <name evidence="1" type="ORF">BN437_1747</name>
</gene>
<protein>
    <submittedName>
        <fullName evidence="1">Uncharacterized protein</fullName>
    </submittedName>
</protein>
<name>A0A830ZSU2_ERWAM</name>
<proteinExistence type="predicted"/>
<evidence type="ECO:0000313" key="2">
    <source>
        <dbReference type="Proteomes" id="UP000013111"/>
    </source>
</evidence>
<reference evidence="1 2" key="1">
    <citation type="submission" date="2012-11" db="EMBL/GenBank/DDBJ databases">
        <authorList>
            <person name="Linke B."/>
        </authorList>
    </citation>
    <scope>NUCLEOTIDE SEQUENCE [LARGE SCALE GENOMIC DNA]</scope>
    <source>
        <strain evidence="2">CFBP 1232</strain>
    </source>
</reference>